<dbReference type="Proteomes" id="UP001519887">
    <property type="component" value="Unassembled WGS sequence"/>
</dbReference>
<dbReference type="Gene3D" id="3.40.190.10">
    <property type="entry name" value="Periplasmic binding protein-like II"/>
    <property type="match status" value="2"/>
</dbReference>
<dbReference type="SUPFAM" id="SSF53850">
    <property type="entry name" value="Periplasmic binding protein-like II"/>
    <property type="match status" value="1"/>
</dbReference>
<gene>
    <name evidence="4" type="ORF">K0U00_12800</name>
</gene>
<dbReference type="SMART" id="SM00062">
    <property type="entry name" value="PBPb"/>
    <property type="match status" value="1"/>
</dbReference>
<dbReference type="EMBL" id="JAHZIK010000272">
    <property type="protein sequence ID" value="MBW7454913.1"/>
    <property type="molecule type" value="Genomic_DNA"/>
</dbReference>
<comment type="caution">
    <text evidence="4">The sequence shown here is derived from an EMBL/GenBank/DDBJ whole genome shotgun (WGS) entry which is preliminary data.</text>
</comment>
<dbReference type="RefSeq" id="WP_210040167.1">
    <property type="nucleotide sequence ID" value="NZ_JBHLVU010000007.1"/>
</dbReference>
<protein>
    <submittedName>
        <fullName evidence="4">Transporter substrate-binding domain-containing protein</fullName>
    </submittedName>
</protein>
<keyword evidence="1 2" id="KW-0732">Signal</keyword>
<name>A0ABS7C1W6_9BACL</name>
<dbReference type="PANTHER" id="PTHR35936:SF18">
    <property type="entry name" value="L-CYSTINE-BINDING PROTEIN TCYJ"/>
    <property type="match status" value="1"/>
</dbReference>
<dbReference type="PROSITE" id="PS51257">
    <property type="entry name" value="PROKAR_LIPOPROTEIN"/>
    <property type="match status" value="1"/>
</dbReference>
<dbReference type="InterPro" id="IPR001638">
    <property type="entry name" value="Solute-binding_3/MltF_N"/>
</dbReference>
<evidence type="ECO:0000313" key="5">
    <source>
        <dbReference type="Proteomes" id="UP001519887"/>
    </source>
</evidence>
<feature type="domain" description="Solute-binding protein family 3/N-terminal" evidence="3">
    <location>
        <begin position="50"/>
        <end position="280"/>
    </location>
</feature>
<feature type="chain" id="PRO_5046937918" evidence="2">
    <location>
        <begin position="26"/>
        <end position="294"/>
    </location>
</feature>
<evidence type="ECO:0000256" key="1">
    <source>
        <dbReference type="ARBA" id="ARBA00022729"/>
    </source>
</evidence>
<feature type="signal peptide" evidence="2">
    <location>
        <begin position="1"/>
        <end position="25"/>
    </location>
</feature>
<reference evidence="4 5" key="1">
    <citation type="submission" date="2021-07" db="EMBL/GenBank/DDBJ databases">
        <title>Paenibacillus radiodurans sp. nov., isolated from the southeastern edge of Tengger Desert.</title>
        <authorList>
            <person name="Zhang G."/>
        </authorList>
    </citation>
    <scope>NUCLEOTIDE SEQUENCE [LARGE SCALE GENOMIC DNA]</scope>
    <source>
        <strain evidence="4 5">CCM 7311</strain>
    </source>
</reference>
<sequence length="294" mass="33039">MKSKRTLWFAALGLMLLLTACGANNTNNSGNTAGEPSTAGSADSASEQTVIKVATYNVPSPFFSFFDENNQRVGYLEDYLKALEEKLPEYKFEYESVDWDSMLIGTDTGKYAFMASNVFKTPEREEKYIYPKKEFVYSLISLLTRTDRDDIKTLDDVVGKKLVPMVPTDGMRVVVDDYNKAHPDNTIKIENIDKRTTADVFNFLRTKQYDTSISLSLNFQGATEEERKDLKISAMVSKEPAYLLFNKKQGALADKVDAVTDELTKDGTLSKLSEKWFGVDVFKSIDEINASSTN</sequence>
<evidence type="ECO:0000256" key="2">
    <source>
        <dbReference type="SAM" id="SignalP"/>
    </source>
</evidence>
<accession>A0ABS7C1W6</accession>
<organism evidence="4 5">
    <name type="scientific">Paenibacillus sepulcri</name>
    <dbReference type="NCBI Taxonomy" id="359917"/>
    <lineage>
        <taxon>Bacteria</taxon>
        <taxon>Bacillati</taxon>
        <taxon>Bacillota</taxon>
        <taxon>Bacilli</taxon>
        <taxon>Bacillales</taxon>
        <taxon>Paenibacillaceae</taxon>
        <taxon>Paenibacillus</taxon>
    </lineage>
</organism>
<evidence type="ECO:0000313" key="4">
    <source>
        <dbReference type="EMBL" id="MBW7454913.1"/>
    </source>
</evidence>
<proteinExistence type="predicted"/>
<evidence type="ECO:0000259" key="3">
    <source>
        <dbReference type="SMART" id="SM00062"/>
    </source>
</evidence>
<keyword evidence="5" id="KW-1185">Reference proteome</keyword>
<dbReference type="Pfam" id="PF00497">
    <property type="entry name" value="SBP_bac_3"/>
    <property type="match status" value="1"/>
</dbReference>
<dbReference type="PANTHER" id="PTHR35936">
    <property type="entry name" value="MEMBRANE-BOUND LYTIC MUREIN TRANSGLYCOSYLASE F"/>
    <property type="match status" value="1"/>
</dbReference>